<name>A0A3Q3WWV6_MOLML</name>
<reference evidence="1" key="2">
    <citation type="submission" date="2025-09" db="UniProtKB">
        <authorList>
            <consortium name="Ensembl"/>
        </authorList>
    </citation>
    <scope>IDENTIFICATION</scope>
</reference>
<accession>A0A3Q3WWV6</accession>
<organism evidence="1 2">
    <name type="scientific">Mola mola</name>
    <name type="common">Ocean sunfish</name>
    <name type="synonym">Tetraodon mola</name>
    <dbReference type="NCBI Taxonomy" id="94237"/>
    <lineage>
        <taxon>Eukaryota</taxon>
        <taxon>Metazoa</taxon>
        <taxon>Chordata</taxon>
        <taxon>Craniata</taxon>
        <taxon>Vertebrata</taxon>
        <taxon>Euteleostomi</taxon>
        <taxon>Actinopterygii</taxon>
        <taxon>Neopterygii</taxon>
        <taxon>Teleostei</taxon>
        <taxon>Neoteleostei</taxon>
        <taxon>Acanthomorphata</taxon>
        <taxon>Eupercaria</taxon>
        <taxon>Tetraodontiformes</taxon>
        <taxon>Molidae</taxon>
        <taxon>Mola</taxon>
    </lineage>
</organism>
<evidence type="ECO:0000313" key="2">
    <source>
        <dbReference type="Proteomes" id="UP000261620"/>
    </source>
</evidence>
<reference evidence="1" key="1">
    <citation type="submission" date="2025-08" db="UniProtKB">
        <authorList>
            <consortium name="Ensembl"/>
        </authorList>
    </citation>
    <scope>IDENTIFICATION</scope>
</reference>
<keyword evidence="2" id="KW-1185">Reference proteome</keyword>
<dbReference type="AlphaFoldDB" id="A0A3Q3WWV6"/>
<dbReference type="Proteomes" id="UP000261620">
    <property type="component" value="Unplaced"/>
</dbReference>
<sequence>PVPTSCIHLLTIPCGQILELGSYNCSKMPITDQNIEDKLNTIEWNGELARLSSIGSEGLEECSCPRGMGQATLTTIDSLDKEVWDSFDEFKAMTPVASAATRIMVNFDSPEPPTSTPSKTEFL</sequence>
<proteinExistence type="predicted"/>
<protein>
    <submittedName>
        <fullName evidence="1">Uncharacterized protein</fullName>
    </submittedName>
</protein>
<dbReference type="Ensembl" id="ENSMMOT00000020279.1">
    <property type="protein sequence ID" value="ENSMMOP00000019945.1"/>
    <property type="gene ID" value="ENSMMOG00000015149.1"/>
</dbReference>
<evidence type="ECO:0000313" key="1">
    <source>
        <dbReference type="Ensembl" id="ENSMMOP00000019945.1"/>
    </source>
</evidence>